<organism evidence="2">
    <name type="scientific">Xenopsylla cheopis</name>
    <name type="common">Oriental rat flea</name>
    <name type="synonym">Pulex cheopis</name>
    <dbReference type="NCBI Taxonomy" id="163159"/>
    <lineage>
        <taxon>Eukaryota</taxon>
        <taxon>Metazoa</taxon>
        <taxon>Ecdysozoa</taxon>
        <taxon>Arthropoda</taxon>
        <taxon>Hexapoda</taxon>
        <taxon>Insecta</taxon>
        <taxon>Pterygota</taxon>
        <taxon>Neoptera</taxon>
        <taxon>Endopterygota</taxon>
        <taxon>Siphonaptera</taxon>
        <taxon>Pulicidae</taxon>
        <taxon>Xenopsyllinae</taxon>
        <taxon>Xenopsylla</taxon>
    </lineage>
</organism>
<evidence type="ECO:0000313" key="2">
    <source>
        <dbReference type="EMBL" id="ABM55433.1"/>
    </source>
</evidence>
<protein>
    <submittedName>
        <fullName evidence="2">Putative secreted salivary protein</fullName>
    </submittedName>
</protein>
<dbReference type="EMBL" id="EF179427">
    <property type="protein sequence ID" value="ABM55433.1"/>
    <property type="molecule type" value="mRNA"/>
</dbReference>
<name>A2IAB3_XENCH</name>
<feature type="signal peptide" evidence="1">
    <location>
        <begin position="1"/>
        <end position="19"/>
    </location>
</feature>
<feature type="chain" id="PRO_5002644025" evidence="1">
    <location>
        <begin position="20"/>
        <end position="93"/>
    </location>
</feature>
<dbReference type="AlphaFoldDB" id="A2IAB3"/>
<keyword evidence="1" id="KW-0732">Signal</keyword>
<proteinExistence type="evidence at transcript level"/>
<sequence length="93" mass="10213">MKCLTILLLICLTFAAVFAVSGNRNSAECMNNKPKPNVLVIDDENAVPDICTSNDETGDEACNKHCNTKCGSDFGFCNEASEDKKVYCYCQFN</sequence>
<accession>A2IAB3</accession>
<reference evidence="2" key="1">
    <citation type="journal article" date="2007" name="BMC Genomics">
        <title>An insight into the sialome of the oriental rat flea, Xenopsylla cheopis (Rots).</title>
        <authorList>
            <person name="Andersen J.F."/>
            <person name="Hinnebusch B.J."/>
            <person name="Lucas D.A."/>
            <person name="Conrads T.P."/>
            <person name="Veenstra T.D."/>
            <person name="Pham V.M."/>
            <person name="Ribeiro J.M."/>
        </authorList>
    </citation>
    <scope>NUCLEOTIDE SEQUENCE</scope>
    <source>
        <tissue evidence="2">Salivary gland</tissue>
    </source>
</reference>
<evidence type="ECO:0000256" key="1">
    <source>
        <dbReference type="SAM" id="SignalP"/>
    </source>
</evidence>